<feature type="region of interest" description="Disordered" evidence="1">
    <location>
        <begin position="92"/>
        <end position="115"/>
    </location>
</feature>
<evidence type="ECO:0000313" key="4">
    <source>
        <dbReference type="WBParaSite" id="ECPE_0000470201-mRNA-1"/>
    </source>
</evidence>
<accession>A0A183ACK5</accession>
<dbReference type="Proteomes" id="UP000272942">
    <property type="component" value="Unassembled WGS sequence"/>
</dbReference>
<evidence type="ECO:0000313" key="3">
    <source>
        <dbReference type="Proteomes" id="UP000272942"/>
    </source>
</evidence>
<organism evidence="4">
    <name type="scientific">Echinostoma caproni</name>
    <dbReference type="NCBI Taxonomy" id="27848"/>
    <lineage>
        <taxon>Eukaryota</taxon>
        <taxon>Metazoa</taxon>
        <taxon>Spiralia</taxon>
        <taxon>Lophotrochozoa</taxon>
        <taxon>Platyhelminthes</taxon>
        <taxon>Trematoda</taxon>
        <taxon>Digenea</taxon>
        <taxon>Plagiorchiida</taxon>
        <taxon>Echinostomata</taxon>
        <taxon>Echinostomatoidea</taxon>
        <taxon>Echinostomatidae</taxon>
        <taxon>Echinostoma</taxon>
    </lineage>
</organism>
<keyword evidence="3" id="KW-1185">Reference proteome</keyword>
<dbReference type="EMBL" id="UZAN01041549">
    <property type="protein sequence ID" value="VDP73386.1"/>
    <property type="molecule type" value="Genomic_DNA"/>
</dbReference>
<name>A0A183ACK5_9TREM</name>
<proteinExistence type="predicted"/>
<protein>
    <submittedName>
        <fullName evidence="4">Secreted protein</fullName>
    </submittedName>
</protein>
<gene>
    <name evidence="2" type="ORF">ECPE_LOCUS4690</name>
</gene>
<evidence type="ECO:0000256" key="1">
    <source>
        <dbReference type="SAM" id="MobiDB-lite"/>
    </source>
</evidence>
<feature type="compositionally biased region" description="Polar residues" evidence="1">
    <location>
        <begin position="101"/>
        <end position="115"/>
    </location>
</feature>
<dbReference type="WBParaSite" id="ECPE_0000470201-mRNA-1">
    <property type="protein sequence ID" value="ECPE_0000470201-mRNA-1"/>
    <property type="gene ID" value="ECPE_0000470201"/>
</dbReference>
<reference evidence="2 3" key="2">
    <citation type="submission" date="2018-11" db="EMBL/GenBank/DDBJ databases">
        <authorList>
            <consortium name="Pathogen Informatics"/>
        </authorList>
    </citation>
    <scope>NUCLEOTIDE SEQUENCE [LARGE SCALE GENOMIC DNA]</scope>
    <source>
        <strain evidence="2 3">Egypt</strain>
    </source>
</reference>
<dbReference type="AlphaFoldDB" id="A0A183ACK5"/>
<evidence type="ECO:0000313" key="2">
    <source>
        <dbReference type="EMBL" id="VDP73386.1"/>
    </source>
</evidence>
<sequence length="115" mass="11979">MWRPPSSHLSLASTQSQASPLLSALLLPTADGATTTSVDRSTLVPHAVNPTLPGLTMDAAIPGLLDQSGLPEIPQMSAFPTTTSLDVLTHEPNVDCLGKTEPQQSVDTKQQPGPS</sequence>
<reference evidence="4" key="1">
    <citation type="submission" date="2016-06" db="UniProtKB">
        <authorList>
            <consortium name="WormBaseParasite"/>
        </authorList>
    </citation>
    <scope>IDENTIFICATION</scope>
</reference>